<dbReference type="InterPro" id="IPR008964">
    <property type="entry name" value="Invasin/intimin_cell_adhesion"/>
</dbReference>
<keyword evidence="3" id="KW-1185">Reference proteome</keyword>
<protein>
    <recommendedName>
        <fullName evidence="1">BIG2 domain-containing protein</fullName>
    </recommendedName>
</protein>
<dbReference type="EMBL" id="AZDV01000026">
    <property type="protein sequence ID" value="KRK94250.1"/>
    <property type="molecule type" value="Genomic_DNA"/>
</dbReference>
<sequence>MAPTKVEVTGVTLDPTTVSVEAGKTVKVTATVTPADATDKTVTYSVDDDTIATVTADGTITGVKDGIATVTATAGGKTATTAVTVTAAA</sequence>
<dbReference type="AlphaFoldDB" id="A0A0R1LPV7"/>
<dbReference type="Gene3D" id="2.60.40.1080">
    <property type="match status" value="1"/>
</dbReference>
<dbReference type="STRING" id="1423715.FD25_GL000203"/>
<gene>
    <name evidence="2" type="ORF">FD25_GL000203</name>
</gene>
<evidence type="ECO:0000259" key="1">
    <source>
        <dbReference type="SMART" id="SM00635"/>
    </source>
</evidence>
<feature type="domain" description="BIG2" evidence="1">
    <location>
        <begin position="7"/>
        <end position="84"/>
    </location>
</feature>
<reference evidence="2 3" key="1">
    <citation type="journal article" date="2015" name="Genome Announc.">
        <title>Expanding the biotechnology potential of lactobacilli through comparative genomics of 213 strains and associated genera.</title>
        <authorList>
            <person name="Sun Z."/>
            <person name="Harris H.M."/>
            <person name="McCann A."/>
            <person name="Guo C."/>
            <person name="Argimon S."/>
            <person name="Zhang W."/>
            <person name="Yang X."/>
            <person name="Jeffery I.B."/>
            <person name="Cooney J.C."/>
            <person name="Kagawa T.F."/>
            <person name="Liu W."/>
            <person name="Song Y."/>
            <person name="Salvetti E."/>
            <person name="Wrobel A."/>
            <person name="Rasinkangas P."/>
            <person name="Parkhill J."/>
            <person name="Rea M.C."/>
            <person name="O'Sullivan O."/>
            <person name="Ritari J."/>
            <person name="Douillard F.P."/>
            <person name="Paul Ross R."/>
            <person name="Yang R."/>
            <person name="Briner A.E."/>
            <person name="Felis G.E."/>
            <person name="de Vos W.M."/>
            <person name="Barrangou R."/>
            <person name="Klaenhammer T.R."/>
            <person name="Caufield P.W."/>
            <person name="Cui Y."/>
            <person name="Zhang H."/>
            <person name="O'Toole P.W."/>
        </authorList>
    </citation>
    <scope>NUCLEOTIDE SEQUENCE [LARGE SCALE GENOMIC DNA]</scope>
    <source>
        <strain evidence="2 3">DSM 19394</strain>
    </source>
</reference>
<dbReference type="InterPro" id="IPR003343">
    <property type="entry name" value="Big_2"/>
</dbReference>
<evidence type="ECO:0000313" key="3">
    <source>
        <dbReference type="Proteomes" id="UP000051955"/>
    </source>
</evidence>
<evidence type="ECO:0000313" key="2">
    <source>
        <dbReference type="EMBL" id="KRK94250.1"/>
    </source>
</evidence>
<proteinExistence type="predicted"/>
<dbReference type="Pfam" id="PF02368">
    <property type="entry name" value="Big_2"/>
    <property type="match status" value="1"/>
</dbReference>
<dbReference type="Proteomes" id="UP000051955">
    <property type="component" value="Unassembled WGS sequence"/>
</dbReference>
<dbReference type="RefSeq" id="WP_162256268.1">
    <property type="nucleotide sequence ID" value="NZ_AZDV01000026.1"/>
</dbReference>
<dbReference type="SMART" id="SM00635">
    <property type="entry name" value="BID_2"/>
    <property type="match status" value="1"/>
</dbReference>
<comment type="caution">
    <text evidence="2">The sequence shown here is derived from an EMBL/GenBank/DDBJ whole genome shotgun (WGS) entry which is preliminary data.</text>
</comment>
<name>A0A0R1LPV7_9LACO</name>
<accession>A0A0R1LPV7</accession>
<organism evidence="2 3">
    <name type="scientific">Levilactobacillus acidifarinae DSM 19394 = JCM 15949</name>
    <dbReference type="NCBI Taxonomy" id="1423715"/>
    <lineage>
        <taxon>Bacteria</taxon>
        <taxon>Bacillati</taxon>
        <taxon>Bacillota</taxon>
        <taxon>Bacilli</taxon>
        <taxon>Lactobacillales</taxon>
        <taxon>Lactobacillaceae</taxon>
        <taxon>Levilactobacillus</taxon>
    </lineage>
</organism>
<dbReference type="SUPFAM" id="SSF49373">
    <property type="entry name" value="Invasin/intimin cell-adhesion fragments"/>
    <property type="match status" value="1"/>
</dbReference>
<dbReference type="PATRIC" id="fig|1423715.3.peg.218"/>